<dbReference type="KEGG" id="taqu:KDW03_07460"/>
<dbReference type="SUPFAM" id="SSF111126">
    <property type="entry name" value="Ligand-binding domain in the NO signalling and Golgi transport"/>
    <property type="match status" value="1"/>
</dbReference>
<evidence type="ECO:0000259" key="1">
    <source>
        <dbReference type="Pfam" id="PF07700"/>
    </source>
</evidence>
<name>A0AAX3BBB4_9SPIR</name>
<sequence>MKILFLKALKSWILSRFGEKSWINVANAAGIGIKEFNNQDYHITNDRLQRFLSIIHEILDISEIEFKNSFVTYWLTDFSPLLYQTLMQKCTSSRELLITIIKTNNTLCEVLPNPFISRIDIRETSSSSLSLVYPNEKALVDIIAVLRSAAKTYNDSFSIKKINQNSSEIKF</sequence>
<reference evidence="2" key="1">
    <citation type="submission" date="2021-04" db="EMBL/GenBank/DDBJ databases">
        <authorList>
            <person name="Postec A."/>
        </authorList>
    </citation>
    <scope>NUCLEOTIDE SEQUENCE</scope>
    <source>
        <strain evidence="2">F1F22</strain>
    </source>
</reference>
<evidence type="ECO:0000313" key="3">
    <source>
        <dbReference type="Proteomes" id="UP001056539"/>
    </source>
</evidence>
<dbReference type="InterPro" id="IPR038158">
    <property type="entry name" value="H-NOX_domain_sf"/>
</dbReference>
<proteinExistence type="predicted"/>
<evidence type="ECO:0000313" key="2">
    <source>
        <dbReference type="EMBL" id="URA09324.1"/>
    </source>
</evidence>
<reference evidence="2" key="2">
    <citation type="submission" date="2022-06" db="EMBL/GenBank/DDBJ databases">
        <title>Thermospira aquatica gen. nov., sp. nov.</title>
        <authorList>
            <person name="Ben Ali Gam Z."/>
            <person name="Labat M."/>
        </authorList>
    </citation>
    <scope>NUCLEOTIDE SEQUENCE</scope>
    <source>
        <strain evidence="2">F1F22</strain>
    </source>
</reference>
<dbReference type="AlphaFoldDB" id="A0AAX3BBB4"/>
<dbReference type="Proteomes" id="UP001056539">
    <property type="component" value="Chromosome"/>
</dbReference>
<dbReference type="GO" id="GO:0020037">
    <property type="term" value="F:heme binding"/>
    <property type="evidence" value="ECO:0007669"/>
    <property type="project" value="InterPro"/>
</dbReference>
<dbReference type="RefSeq" id="WP_271434451.1">
    <property type="nucleotide sequence ID" value="NZ_CP073355.1"/>
</dbReference>
<dbReference type="EMBL" id="CP073355">
    <property type="protein sequence ID" value="URA09324.1"/>
    <property type="molecule type" value="Genomic_DNA"/>
</dbReference>
<gene>
    <name evidence="2" type="ORF">KDW03_07460</name>
</gene>
<dbReference type="Pfam" id="PF07700">
    <property type="entry name" value="HNOB"/>
    <property type="match status" value="1"/>
</dbReference>
<dbReference type="InterPro" id="IPR024096">
    <property type="entry name" value="NO_sig/Golgi_transp_ligand-bd"/>
</dbReference>
<organism evidence="2 3">
    <name type="scientific">Thermospira aquatica</name>
    <dbReference type="NCBI Taxonomy" id="2828656"/>
    <lineage>
        <taxon>Bacteria</taxon>
        <taxon>Pseudomonadati</taxon>
        <taxon>Spirochaetota</taxon>
        <taxon>Spirochaetia</taxon>
        <taxon>Brevinematales</taxon>
        <taxon>Thermospiraceae</taxon>
        <taxon>Thermospira</taxon>
    </lineage>
</organism>
<accession>A0AAX3BBB4</accession>
<feature type="domain" description="Heme NO-binding" evidence="1">
    <location>
        <begin position="6"/>
        <end position="160"/>
    </location>
</feature>
<dbReference type="InterPro" id="IPR011644">
    <property type="entry name" value="Heme_NO-bd"/>
</dbReference>
<keyword evidence="3" id="KW-1185">Reference proteome</keyword>
<dbReference type="Gene3D" id="3.90.1520.10">
    <property type="entry name" value="H-NOX domain"/>
    <property type="match status" value="1"/>
</dbReference>
<protein>
    <submittedName>
        <fullName evidence="2">Heme NO-binding domain-containing protein</fullName>
    </submittedName>
</protein>